<protein>
    <recommendedName>
        <fullName evidence="6">FAD-binding PCMH-type domain-containing protein</fullName>
    </recommendedName>
</protein>
<evidence type="ECO:0000259" key="6">
    <source>
        <dbReference type="PROSITE" id="PS51387"/>
    </source>
</evidence>
<dbReference type="InterPro" id="IPR006094">
    <property type="entry name" value="Oxid_FAD_bind_N"/>
</dbReference>
<dbReference type="Pfam" id="PF01565">
    <property type="entry name" value="FAD_binding_4"/>
    <property type="match status" value="1"/>
</dbReference>
<dbReference type="InterPro" id="IPR050416">
    <property type="entry name" value="FAD-linked_Oxidoreductase"/>
</dbReference>
<comment type="caution">
    <text evidence="7">The sequence shown here is derived from an EMBL/GenBank/DDBJ whole genome shotgun (WGS) entry which is preliminary data.</text>
</comment>
<dbReference type="PANTHER" id="PTHR42973:SF13">
    <property type="entry name" value="FAD-BINDING PCMH-TYPE DOMAIN-CONTAINING PROTEIN"/>
    <property type="match status" value="1"/>
</dbReference>
<evidence type="ECO:0000256" key="4">
    <source>
        <dbReference type="ARBA" id="ARBA00023002"/>
    </source>
</evidence>
<dbReference type="SUPFAM" id="SSF56176">
    <property type="entry name" value="FAD-binding/transporter-associated domain-like"/>
    <property type="match status" value="1"/>
</dbReference>
<keyword evidence="3" id="KW-0274">FAD</keyword>
<dbReference type="Gene3D" id="3.30.43.10">
    <property type="entry name" value="Uridine Diphospho-n-acetylenolpyruvylglucosamine Reductase, domain 2"/>
    <property type="match status" value="1"/>
</dbReference>
<feature type="signal peptide" evidence="5">
    <location>
        <begin position="1"/>
        <end position="23"/>
    </location>
</feature>
<dbReference type="Gene3D" id="3.30.465.10">
    <property type="match status" value="1"/>
</dbReference>
<evidence type="ECO:0000313" key="8">
    <source>
        <dbReference type="Proteomes" id="UP000663843"/>
    </source>
</evidence>
<dbReference type="GO" id="GO:0071949">
    <property type="term" value="F:FAD binding"/>
    <property type="evidence" value="ECO:0007669"/>
    <property type="project" value="InterPro"/>
</dbReference>
<accession>A0A8H3D6E6</accession>
<dbReference type="InterPro" id="IPR016169">
    <property type="entry name" value="FAD-bd_PCMH_sub2"/>
</dbReference>
<comment type="similarity">
    <text evidence="1">Belongs to the oxygen-dependent FAD-linked oxidoreductase family.</text>
</comment>
<evidence type="ECO:0000313" key="7">
    <source>
        <dbReference type="EMBL" id="CAE6515128.1"/>
    </source>
</evidence>
<proteinExistence type="inferred from homology"/>
<sequence>MTWSFLSAQRLSAVLLFTARVYGSSDTCCDRLTTTLSANKVLKLANANYAVENQKYWSSTAILSPACVFVPESPTDVSTAVNIFTENNCQFAIRGGGHTTNPGWAGTKDGILVSLSKLTTVKVSQDKQSVVIGAGSRWGDVYAKTGEQNITVAGGRISSVGVSGLLLGGGLSYLMNAEGFAADNVISYEIVLANGKVTTVTAKSNGDLFKALKGGTSNFGIVTSFELRTFPVNYIYAGYLYYAPEQYDKLFPLMEEYARKGVESDPKSHIISVFVCQPSSDLNVAMFYTAYSEPVTTAPAAVKSFFDIPNIQSTVQVKAVKEATDELREVLDNQLRYNMQTYSIRADAGLFKKLFEVWHSTTVGLNSTIPGWSSSIVYQPISNSMISASQKKGGNVLGLEPAEDPLMVVSYQSTWERPEDDDQVYAAIDQLLTTSTNIAKSQGRLEPYIYLNYAGSDQKPIESYGLDQVDYLRKVQAKYDPDRVFEKLSRGGFKIPL</sequence>
<dbReference type="PANTHER" id="PTHR42973">
    <property type="entry name" value="BINDING OXIDOREDUCTASE, PUTATIVE (AFU_ORTHOLOGUE AFUA_1G17690)-RELATED"/>
    <property type="match status" value="1"/>
</dbReference>
<evidence type="ECO:0000256" key="5">
    <source>
        <dbReference type="SAM" id="SignalP"/>
    </source>
</evidence>
<keyword evidence="2" id="KW-0285">Flavoprotein</keyword>
<evidence type="ECO:0000256" key="2">
    <source>
        <dbReference type="ARBA" id="ARBA00022630"/>
    </source>
</evidence>
<organism evidence="7 8">
    <name type="scientific">Rhizoctonia solani</name>
    <dbReference type="NCBI Taxonomy" id="456999"/>
    <lineage>
        <taxon>Eukaryota</taxon>
        <taxon>Fungi</taxon>
        <taxon>Dikarya</taxon>
        <taxon>Basidiomycota</taxon>
        <taxon>Agaricomycotina</taxon>
        <taxon>Agaricomycetes</taxon>
        <taxon>Cantharellales</taxon>
        <taxon>Ceratobasidiaceae</taxon>
        <taxon>Rhizoctonia</taxon>
    </lineage>
</organism>
<dbReference type="AlphaFoldDB" id="A0A8H3D6E6"/>
<reference evidence="7" key="1">
    <citation type="submission" date="2021-01" db="EMBL/GenBank/DDBJ databases">
        <authorList>
            <person name="Kaushik A."/>
        </authorList>
    </citation>
    <scope>NUCLEOTIDE SEQUENCE</scope>
    <source>
        <strain evidence="7">AG2-2IIIB</strain>
    </source>
</reference>
<dbReference type="Gene3D" id="3.40.462.20">
    <property type="match status" value="1"/>
</dbReference>
<keyword evidence="5" id="KW-0732">Signal</keyword>
<dbReference type="EMBL" id="CAJMWT010006310">
    <property type="protein sequence ID" value="CAE6515128.1"/>
    <property type="molecule type" value="Genomic_DNA"/>
</dbReference>
<keyword evidence="4" id="KW-0560">Oxidoreductase</keyword>
<feature type="domain" description="FAD-binding PCMH-type" evidence="6">
    <location>
        <begin position="61"/>
        <end position="232"/>
    </location>
</feature>
<dbReference type="InterPro" id="IPR016167">
    <property type="entry name" value="FAD-bd_PCMH_sub1"/>
</dbReference>
<feature type="chain" id="PRO_5034851748" description="FAD-binding PCMH-type domain-containing protein" evidence="5">
    <location>
        <begin position="24"/>
        <end position="497"/>
    </location>
</feature>
<name>A0A8H3D6E6_9AGAM</name>
<gene>
    <name evidence="7" type="ORF">RDB_LOCUS158458</name>
</gene>
<dbReference type="GO" id="GO:0016491">
    <property type="term" value="F:oxidoreductase activity"/>
    <property type="evidence" value="ECO:0007669"/>
    <property type="project" value="UniProtKB-KW"/>
</dbReference>
<dbReference type="InterPro" id="IPR016166">
    <property type="entry name" value="FAD-bd_PCMH"/>
</dbReference>
<dbReference type="PROSITE" id="PS51387">
    <property type="entry name" value="FAD_PCMH"/>
    <property type="match status" value="1"/>
</dbReference>
<dbReference type="InterPro" id="IPR036318">
    <property type="entry name" value="FAD-bd_PCMH-like_sf"/>
</dbReference>
<dbReference type="Proteomes" id="UP000663843">
    <property type="component" value="Unassembled WGS sequence"/>
</dbReference>
<evidence type="ECO:0000256" key="3">
    <source>
        <dbReference type="ARBA" id="ARBA00022827"/>
    </source>
</evidence>
<evidence type="ECO:0000256" key="1">
    <source>
        <dbReference type="ARBA" id="ARBA00005466"/>
    </source>
</evidence>